<name>A0A6C0LKS7_9ZZZZ</name>
<reference evidence="1" key="1">
    <citation type="journal article" date="2020" name="Nature">
        <title>Giant virus diversity and host interactions through global metagenomics.</title>
        <authorList>
            <person name="Schulz F."/>
            <person name="Roux S."/>
            <person name="Paez-Espino D."/>
            <person name="Jungbluth S."/>
            <person name="Walsh D.A."/>
            <person name="Denef V.J."/>
            <person name="McMahon K.D."/>
            <person name="Konstantinidis K.T."/>
            <person name="Eloe-Fadrosh E.A."/>
            <person name="Kyrpides N.C."/>
            <person name="Woyke T."/>
        </authorList>
    </citation>
    <scope>NUCLEOTIDE SEQUENCE</scope>
    <source>
        <strain evidence="1">GVMAG-M-3300027833-19</strain>
    </source>
</reference>
<protein>
    <submittedName>
        <fullName evidence="1">Uncharacterized protein</fullName>
    </submittedName>
</protein>
<accession>A0A6C0LKS7</accession>
<dbReference type="AlphaFoldDB" id="A0A6C0LKS7"/>
<dbReference type="EMBL" id="MN740509">
    <property type="protein sequence ID" value="QHU30508.1"/>
    <property type="molecule type" value="Genomic_DNA"/>
</dbReference>
<organism evidence="1">
    <name type="scientific">viral metagenome</name>
    <dbReference type="NCBI Taxonomy" id="1070528"/>
    <lineage>
        <taxon>unclassified sequences</taxon>
        <taxon>metagenomes</taxon>
        <taxon>organismal metagenomes</taxon>
    </lineage>
</organism>
<proteinExistence type="predicted"/>
<sequence length="32" mass="3615">MPTANGVINKSILIIKNKKFIINDNGKQYLLI</sequence>
<evidence type="ECO:0000313" key="1">
    <source>
        <dbReference type="EMBL" id="QHU30508.1"/>
    </source>
</evidence>